<dbReference type="eggNOG" id="COG0352">
    <property type="taxonomic scope" value="Bacteria"/>
</dbReference>
<reference evidence="16 17" key="1">
    <citation type="submission" date="2013-05" db="EMBL/GenBank/DDBJ databases">
        <title>Draft genome sequence of Rubidibacter lacunae KORDI 51-2.</title>
        <authorList>
            <person name="Choi D.H."/>
            <person name="Noh J.H."/>
            <person name="Kwon K.-K."/>
            <person name="Lee J.-H."/>
            <person name="Ryu J.-Y."/>
        </authorList>
    </citation>
    <scope>NUCLEOTIDE SEQUENCE [LARGE SCALE GENOMIC DNA]</scope>
    <source>
        <strain evidence="16 17">KORDI 51-2</strain>
    </source>
</reference>
<dbReference type="Pfam" id="PF17792">
    <property type="entry name" value="ThiD2"/>
    <property type="match status" value="1"/>
</dbReference>
<evidence type="ECO:0000313" key="16">
    <source>
        <dbReference type="EMBL" id="ERN40930.1"/>
    </source>
</evidence>
<feature type="binding site" evidence="11">
    <location>
        <position position="232"/>
    </location>
    <ligand>
        <name>Mg(2+)</name>
        <dbReference type="ChEBI" id="CHEBI:18420"/>
    </ligand>
</feature>
<keyword evidence="4 11" id="KW-0479">Metal-binding</keyword>
<feature type="region of interest" description="Unknown" evidence="11">
    <location>
        <begin position="1"/>
        <end position="132"/>
    </location>
</feature>
<evidence type="ECO:0000256" key="1">
    <source>
        <dbReference type="ARBA" id="ARBA00003814"/>
    </source>
</evidence>
<gene>
    <name evidence="11" type="primary">thiE</name>
    <name evidence="16" type="ORF">KR51_00025390</name>
</gene>
<sequence length="356" mass="39081">MSGAPPSDSFARSPELAVRRILDANLDRAREGLRVVEDWCRFGLDDRELAGECKDLRQELARWHAPEWRAARDTPGDRGTELTHVGETQRADIAQLLQANLCRVEEALRVLEEFGKLNAPDLGAACKQLRYRAYALDSRLLPYRRHQQLRAATLYLITTPTDDLATSVEAALQSGVTLVQYRDKDSTDRSRLEQARQLRDLCHRHNALFIINDRVDLALSVDADGVHLGQQDLPIAVARRLLGPQRLIGCSTTNPEELARALAEGADYLGVGPVFATPTKPGKAPAGFDYVRHAAARCSRPWFAIGGIDASNVGEVVRAGARQVAVVRAIVAADRPADATRALLSQLPPVTPSKLI</sequence>
<dbReference type="PATRIC" id="fig|582515.4.peg.2857"/>
<evidence type="ECO:0000256" key="4">
    <source>
        <dbReference type="ARBA" id="ARBA00022723"/>
    </source>
</evidence>
<dbReference type="PANTHER" id="PTHR20857">
    <property type="entry name" value="THIAMINE-PHOSPHATE PYROPHOSPHORYLASE"/>
    <property type="match status" value="1"/>
</dbReference>
<accession>U5DMK0</accession>
<dbReference type="GO" id="GO:0009229">
    <property type="term" value="P:thiamine diphosphate biosynthetic process"/>
    <property type="evidence" value="ECO:0007669"/>
    <property type="project" value="UniProtKB-UniRule"/>
</dbReference>
<feature type="domain" description="Thiamine phosphate synthase/TenI" evidence="14">
    <location>
        <begin position="154"/>
        <end position="330"/>
    </location>
</feature>
<comment type="caution">
    <text evidence="16">The sequence shown here is derived from an EMBL/GenBank/DDBJ whole genome shotgun (WGS) entry which is preliminary data.</text>
</comment>
<comment type="catalytic activity">
    <reaction evidence="8 11 12">
        <text>2-(2-carboxy-4-methylthiazol-5-yl)ethyl phosphate + 4-amino-2-methyl-5-(diphosphooxymethyl)pyrimidine + 2 H(+) = thiamine phosphate + CO2 + diphosphate</text>
        <dbReference type="Rhea" id="RHEA:47848"/>
        <dbReference type="ChEBI" id="CHEBI:15378"/>
        <dbReference type="ChEBI" id="CHEBI:16526"/>
        <dbReference type="ChEBI" id="CHEBI:33019"/>
        <dbReference type="ChEBI" id="CHEBI:37575"/>
        <dbReference type="ChEBI" id="CHEBI:57841"/>
        <dbReference type="ChEBI" id="CHEBI:62890"/>
        <dbReference type="EC" id="2.5.1.3"/>
    </reaction>
</comment>
<dbReference type="FunCoup" id="U5DMK0">
    <property type="interactions" value="321"/>
</dbReference>
<evidence type="ECO:0000256" key="9">
    <source>
        <dbReference type="ARBA" id="ARBA00047883"/>
    </source>
</evidence>
<feature type="binding site" evidence="11">
    <location>
        <position position="307"/>
    </location>
    <ligand>
        <name>2-[(2R,5Z)-2-carboxy-4-methylthiazol-5(2H)-ylidene]ethyl phosphate</name>
        <dbReference type="ChEBI" id="CHEBI:62899"/>
    </ligand>
</feature>
<dbReference type="UniPathway" id="UPA00060">
    <property type="reaction ID" value="UER00141"/>
</dbReference>
<dbReference type="SUPFAM" id="SSF51391">
    <property type="entry name" value="Thiamin phosphate synthase"/>
    <property type="match status" value="1"/>
</dbReference>
<proteinExistence type="inferred from homology"/>
<evidence type="ECO:0000256" key="8">
    <source>
        <dbReference type="ARBA" id="ARBA00047851"/>
    </source>
</evidence>
<feature type="binding site" evidence="11">
    <location>
        <position position="280"/>
    </location>
    <ligand>
        <name>4-amino-2-methyl-5-(diphosphooxymethyl)pyrimidine</name>
        <dbReference type="ChEBI" id="CHEBI:57841"/>
    </ligand>
</feature>
<dbReference type="EMBL" id="ASSJ01000064">
    <property type="protein sequence ID" value="ERN40930.1"/>
    <property type="molecule type" value="Genomic_DNA"/>
</dbReference>
<feature type="binding site" evidence="11">
    <location>
        <position position="212"/>
    </location>
    <ligand>
        <name>4-amino-2-methyl-5-(diphosphooxymethyl)pyrimidine</name>
        <dbReference type="ChEBI" id="CHEBI:57841"/>
    </ligand>
</feature>
<dbReference type="InterPro" id="IPR036206">
    <property type="entry name" value="ThiamineP_synth_sf"/>
</dbReference>
<dbReference type="PANTHER" id="PTHR20857:SF15">
    <property type="entry name" value="THIAMINE-PHOSPHATE SYNTHASE"/>
    <property type="match status" value="1"/>
</dbReference>
<keyword evidence="3 11" id="KW-0808">Transferase</keyword>
<dbReference type="AlphaFoldDB" id="U5DMK0"/>
<dbReference type="InParanoid" id="U5DMK0"/>
<dbReference type="NCBIfam" id="TIGR00693">
    <property type="entry name" value="thiE"/>
    <property type="match status" value="1"/>
</dbReference>
<dbReference type="Pfam" id="PF02581">
    <property type="entry name" value="TMP-TENI"/>
    <property type="match status" value="1"/>
</dbReference>
<comment type="cofactor">
    <cofactor evidence="11">
        <name>Mg(2+)</name>
        <dbReference type="ChEBI" id="CHEBI:18420"/>
    </cofactor>
    <text evidence="11">Binds 1 Mg(2+) ion per subunit.</text>
</comment>
<dbReference type="NCBIfam" id="NF002727">
    <property type="entry name" value="PRK02615.1"/>
    <property type="match status" value="1"/>
</dbReference>
<evidence type="ECO:0000256" key="6">
    <source>
        <dbReference type="ARBA" id="ARBA00022977"/>
    </source>
</evidence>
<comment type="pathway">
    <text evidence="2 11 13">Cofactor biosynthesis; thiamine diphosphate biosynthesis; thiamine phosphate from 4-amino-2-methyl-5-diphosphomethylpyrimidine and 4-methyl-5-(2-phosphoethyl)-thiazole: step 1/1.</text>
</comment>
<dbReference type="CDD" id="cd00564">
    <property type="entry name" value="TMP_TenI"/>
    <property type="match status" value="1"/>
</dbReference>
<dbReference type="Proteomes" id="UP000016960">
    <property type="component" value="Unassembled WGS sequence"/>
</dbReference>
<keyword evidence="5 11" id="KW-0460">Magnesium</keyword>
<dbReference type="STRING" id="582515.KR51_00025390"/>
<comment type="function">
    <text evidence="1 11">Condenses 4-methyl-5-(beta-hydroxyethyl)thiazole monophosphate (THZ-P) and 2-methyl-4-amino-5-hydroxymethyl pyrimidine pyrophosphate (HMP-PP) to form thiamine monophosphate (TMP).</text>
</comment>
<evidence type="ECO:0000259" key="14">
    <source>
        <dbReference type="Pfam" id="PF02581"/>
    </source>
</evidence>
<evidence type="ECO:0000259" key="15">
    <source>
        <dbReference type="Pfam" id="PF17792"/>
    </source>
</evidence>
<evidence type="ECO:0000256" key="11">
    <source>
        <dbReference type="HAMAP-Rule" id="MF_01327"/>
    </source>
</evidence>
<evidence type="ECO:0000313" key="17">
    <source>
        <dbReference type="Proteomes" id="UP000016960"/>
    </source>
</evidence>
<evidence type="ECO:0000256" key="7">
    <source>
        <dbReference type="ARBA" id="ARBA00047334"/>
    </source>
</evidence>
<evidence type="ECO:0000256" key="10">
    <source>
        <dbReference type="ARBA" id="ARBA00061123"/>
    </source>
</evidence>
<dbReference type="InterPro" id="IPR041397">
    <property type="entry name" value="ThiD2"/>
</dbReference>
<comment type="similarity">
    <text evidence="10 11 12">Belongs to the thiamine-phosphate synthase family.</text>
</comment>
<comment type="catalytic activity">
    <reaction evidence="7 11 12">
        <text>4-methyl-5-(2-phosphooxyethyl)-thiazole + 4-amino-2-methyl-5-(diphosphooxymethyl)pyrimidine + H(+) = thiamine phosphate + diphosphate</text>
        <dbReference type="Rhea" id="RHEA:22328"/>
        <dbReference type="ChEBI" id="CHEBI:15378"/>
        <dbReference type="ChEBI" id="CHEBI:33019"/>
        <dbReference type="ChEBI" id="CHEBI:37575"/>
        <dbReference type="ChEBI" id="CHEBI:57841"/>
        <dbReference type="ChEBI" id="CHEBI:58296"/>
        <dbReference type="EC" id="2.5.1.3"/>
    </reaction>
</comment>
<dbReference type="FunFam" id="3.20.20.70:FF:000178">
    <property type="entry name" value="Thiamine-phosphate synthase"/>
    <property type="match status" value="1"/>
</dbReference>
<dbReference type="GO" id="GO:0009228">
    <property type="term" value="P:thiamine biosynthetic process"/>
    <property type="evidence" value="ECO:0007669"/>
    <property type="project" value="UniProtKB-KW"/>
</dbReference>
<dbReference type="HAMAP" id="MF_00097">
    <property type="entry name" value="TMP_synthase"/>
    <property type="match status" value="1"/>
</dbReference>
<feature type="binding site" evidence="11">
    <location>
        <position position="251"/>
    </location>
    <ligand>
        <name>4-amino-2-methyl-5-(diphosphooxymethyl)pyrimidine</name>
        <dbReference type="ChEBI" id="CHEBI:57841"/>
    </ligand>
</feature>
<dbReference type="InterPro" id="IPR022998">
    <property type="entry name" value="ThiamineP_synth_TenI"/>
</dbReference>
<dbReference type="InterPro" id="IPR016229">
    <property type="entry name" value="TMP_synthase_cyanobac_bac"/>
</dbReference>
<feature type="binding site" evidence="11">
    <location>
        <position position="213"/>
    </location>
    <ligand>
        <name>Mg(2+)</name>
        <dbReference type="ChEBI" id="CHEBI:18420"/>
    </ligand>
</feature>
<name>U5DMK0_9CHRO</name>
<feature type="binding site" evidence="11">
    <location>
        <begin position="277"/>
        <end position="279"/>
    </location>
    <ligand>
        <name>2-[(2R,5Z)-2-carboxy-4-methylthiazol-5(2H)-ylidene]ethyl phosphate</name>
        <dbReference type="ChEBI" id="CHEBI:62899"/>
    </ligand>
</feature>
<evidence type="ECO:0000256" key="12">
    <source>
        <dbReference type="RuleBase" id="RU003826"/>
    </source>
</evidence>
<dbReference type="HAMAP" id="MF_01327">
    <property type="entry name" value="TMP_synthase_cyanobact"/>
    <property type="match status" value="1"/>
</dbReference>
<evidence type="ECO:0000256" key="5">
    <source>
        <dbReference type="ARBA" id="ARBA00022842"/>
    </source>
</evidence>
<keyword evidence="6 11" id="KW-0784">Thiamine biosynthesis</keyword>
<evidence type="ECO:0000256" key="2">
    <source>
        <dbReference type="ARBA" id="ARBA00005165"/>
    </source>
</evidence>
<dbReference type="PIRSF" id="PIRSF000512">
    <property type="entry name" value="TMP_PPase_Cyanobac_prd"/>
    <property type="match status" value="1"/>
</dbReference>
<dbReference type="GO" id="GO:0004789">
    <property type="term" value="F:thiamine-phosphate diphosphorylase activity"/>
    <property type="evidence" value="ECO:0007669"/>
    <property type="project" value="UniProtKB-UniRule"/>
</dbReference>
<dbReference type="RefSeq" id="WP_022607867.1">
    <property type="nucleotide sequence ID" value="NZ_ASSJ01000064.1"/>
</dbReference>
<organism evidence="16 17">
    <name type="scientific">Rubidibacter lacunae KORDI 51-2</name>
    <dbReference type="NCBI Taxonomy" id="582515"/>
    <lineage>
        <taxon>Bacteria</taxon>
        <taxon>Bacillati</taxon>
        <taxon>Cyanobacteriota</taxon>
        <taxon>Cyanophyceae</taxon>
        <taxon>Oscillatoriophycideae</taxon>
        <taxon>Chroococcales</taxon>
        <taxon>Aphanothecaceae</taxon>
        <taxon>Rubidibacter</taxon>
    </lineage>
</organism>
<keyword evidence="17" id="KW-1185">Reference proteome</keyword>
<feature type="binding site" evidence="11">
    <location>
        <begin position="180"/>
        <end position="184"/>
    </location>
    <ligand>
        <name>4-amino-2-methyl-5-(diphosphooxymethyl)pyrimidine</name>
        <dbReference type="ChEBI" id="CHEBI:57841"/>
    </ligand>
</feature>
<dbReference type="Gene3D" id="3.20.20.70">
    <property type="entry name" value="Aldolase class I"/>
    <property type="match status" value="1"/>
</dbReference>
<evidence type="ECO:0000256" key="13">
    <source>
        <dbReference type="RuleBase" id="RU004253"/>
    </source>
</evidence>
<comment type="catalytic activity">
    <reaction evidence="9 11 12">
        <text>2-[(2R,5Z)-2-carboxy-4-methylthiazol-5(2H)-ylidene]ethyl phosphate + 4-amino-2-methyl-5-(diphosphooxymethyl)pyrimidine + 2 H(+) = thiamine phosphate + CO2 + diphosphate</text>
        <dbReference type="Rhea" id="RHEA:47844"/>
        <dbReference type="ChEBI" id="CHEBI:15378"/>
        <dbReference type="ChEBI" id="CHEBI:16526"/>
        <dbReference type="ChEBI" id="CHEBI:33019"/>
        <dbReference type="ChEBI" id="CHEBI:37575"/>
        <dbReference type="ChEBI" id="CHEBI:57841"/>
        <dbReference type="ChEBI" id="CHEBI:62899"/>
        <dbReference type="EC" id="2.5.1.3"/>
    </reaction>
</comment>
<protein>
    <recommendedName>
        <fullName evidence="11">Thiamine-phosphate synthase</fullName>
        <shortName evidence="11">TP synthase</shortName>
        <shortName evidence="11">TPS</shortName>
        <ecNumber evidence="11">2.5.1.3</ecNumber>
    </recommendedName>
    <alternativeName>
        <fullName evidence="11">Thiamine-phosphate pyrophosphorylase</fullName>
        <shortName evidence="11">TMP pyrophosphorylase</shortName>
        <shortName evidence="11">TMP-PPase</shortName>
    </alternativeName>
</protein>
<dbReference type="InterPro" id="IPR013785">
    <property type="entry name" value="Aldolase_TIM"/>
</dbReference>
<dbReference type="InterPro" id="IPR034291">
    <property type="entry name" value="TMP_synthase"/>
</dbReference>
<dbReference type="OrthoDB" id="9812206at2"/>
<dbReference type="GO" id="GO:0005737">
    <property type="term" value="C:cytoplasm"/>
    <property type="evidence" value="ECO:0007669"/>
    <property type="project" value="TreeGrafter"/>
</dbReference>
<evidence type="ECO:0000256" key="3">
    <source>
        <dbReference type="ARBA" id="ARBA00022679"/>
    </source>
</evidence>
<dbReference type="EC" id="2.5.1.3" evidence="11"/>
<feature type="region of interest" description="Thiamine-phosphate synthase" evidence="11">
    <location>
        <begin position="133"/>
        <end position="356"/>
    </location>
</feature>
<feature type="domain" description="ThiD2" evidence="15">
    <location>
        <begin position="20"/>
        <end position="137"/>
    </location>
</feature>
<dbReference type="GO" id="GO:0000287">
    <property type="term" value="F:magnesium ion binding"/>
    <property type="evidence" value="ECO:0007669"/>
    <property type="project" value="UniProtKB-UniRule"/>
</dbReference>